<dbReference type="Pfam" id="PF25458">
    <property type="entry name" value="INTS4_C"/>
    <property type="match status" value="1"/>
</dbReference>
<evidence type="ECO:0000256" key="2">
    <source>
        <dbReference type="ARBA" id="ARBA00023242"/>
    </source>
</evidence>
<dbReference type="Proteomes" id="UP000027586">
    <property type="component" value="Unassembled WGS sequence"/>
</dbReference>
<accession>A0A068S2K4</accession>
<dbReference type="InterPro" id="IPR057412">
    <property type="entry name" value="INTS4_C"/>
</dbReference>
<evidence type="ECO:0000259" key="3">
    <source>
        <dbReference type="Pfam" id="PF25458"/>
    </source>
</evidence>
<sequence>MKRTTSHNHDHNHTTLIDSSLDDRLYASVVDGVVAPGINLRQLVLLDDLGSNHPQERIQCLRRIARFMLLYTCDQQRQVLEALFPLLRKEKEHDIQVLIIRILDEFSSSPQVNGSILFRELVFELNTTSTKVKCQLYNTITRMLKSRRFNQGQANMEAMDLLYKHVIADLSDPHYRVRAVCLRVFSLFPFIFNTIQNRPPLANDINVQKVIGKYVRDDEPRVRKNALDALVDMQLRGTSLDASLYPLGVTSLRDDYEEVRLAALNLVWVLSMLKPEMPLPLPHHGPNETVRLIDDAFVRICDLMNDVSVTVRVNAGGSMASYQDVSPDTLAQTFSKQIMSRLRQRRVPKKRHGLVPVAEGDVDVGSDEFRLLDSGACGAFIHGLEDEFQQVRNASIDSIGELCMYNEHLIDKAVEALVDMFNDEIGDVRINAIHTLRKIGTRWYLELNEEDLEIVASTLEDAHAGTRHATHDLMGVARLNAPASLLALLDAFKANIGRYPEDLMSIYHATAQLGKKHADFVVGYIIELLRLDPQYMTRDPNAEDSTYTMNVILIANACMVISDILAKLPAFVFQHFSYYKIKYPDCIPDLQTLYASAPEKVKKELGDLPSTPLKTVDIMDIEEDQDRKSYLSVTMSMLARLEQHIQHQRYADADVVVTDAIKSFQYLTSIQSTSTNEIQDEAQLAIAYLECYHQVLKIKTSYGSPSFGVSGQLLAAALLRRSYLMQHTFLGLSTWNTQVAVYFRILSNLIWIFSIFKEASRFKEKSIELQSLFAAFIRRIDDVRRYFDDASWAKFQIEQLRSMLVDAQESLSPSIVYELYKSIKGYVPMMIDLDNSTKYMHAVITSPIPNPDKPFKYPAAFPGKIEFEADLYNSRDVHDIGIEVVLPDQSSRIFWPTHKDFTPITPYCYKLQTELHIPETNIWTEPGSIILRMVRSFTPDLPELDLYILNYPNASASGGIDLKDRTASVVISKEIQYTLWPYYLHNRPPVR</sequence>
<gene>
    <name evidence="4" type="ORF">LCOR_07142.1</name>
</gene>
<dbReference type="SUPFAM" id="SSF48371">
    <property type="entry name" value="ARM repeat"/>
    <property type="match status" value="1"/>
</dbReference>
<proteinExistence type="predicted"/>
<name>A0A068S2K4_9FUNG</name>
<evidence type="ECO:0000256" key="1">
    <source>
        <dbReference type="ARBA" id="ARBA00004123"/>
    </source>
</evidence>
<dbReference type="EMBL" id="CBTN010000034">
    <property type="protein sequence ID" value="CDH56057.1"/>
    <property type="molecule type" value="Genomic_DNA"/>
</dbReference>
<keyword evidence="5" id="KW-1185">Reference proteome</keyword>
<dbReference type="STRING" id="1263082.A0A068S2K4"/>
<dbReference type="PANTHER" id="PTHR20938">
    <property type="entry name" value="INTEGRATOR COMPLEX SUBUNIT 4"/>
    <property type="match status" value="1"/>
</dbReference>
<comment type="subcellular location">
    <subcellularLocation>
        <location evidence="1">Nucleus</location>
    </subcellularLocation>
</comment>
<dbReference type="Gene3D" id="1.25.10.10">
    <property type="entry name" value="Leucine-rich Repeat Variant"/>
    <property type="match status" value="1"/>
</dbReference>
<keyword evidence="2" id="KW-0539">Nucleus</keyword>
<dbReference type="PANTHER" id="PTHR20938:SF0">
    <property type="entry name" value="INTEGRATOR COMPLEX SUBUNIT 4"/>
    <property type="match status" value="1"/>
</dbReference>
<dbReference type="VEuPathDB" id="FungiDB:LCOR_07142.1"/>
<protein>
    <submittedName>
        <fullName evidence="4">Integrator complex subunit 4</fullName>
    </submittedName>
</protein>
<organism evidence="4 5">
    <name type="scientific">Lichtheimia corymbifera JMRC:FSU:9682</name>
    <dbReference type="NCBI Taxonomy" id="1263082"/>
    <lineage>
        <taxon>Eukaryota</taxon>
        <taxon>Fungi</taxon>
        <taxon>Fungi incertae sedis</taxon>
        <taxon>Mucoromycota</taxon>
        <taxon>Mucoromycotina</taxon>
        <taxon>Mucoromycetes</taxon>
        <taxon>Mucorales</taxon>
        <taxon>Lichtheimiaceae</taxon>
        <taxon>Lichtheimia</taxon>
    </lineage>
</organism>
<dbReference type="InterPro" id="IPR016024">
    <property type="entry name" value="ARM-type_fold"/>
</dbReference>
<dbReference type="GO" id="GO:0016180">
    <property type="term" value="P:snRNA processing"/>
    <property type="evidence" value="ECO:0007669"/>
    <property type="project" value="TreeGrafter"/>
</dbReference>
<evidence type="ECO:0000313" key="5">
    <source>
        <dbReference type="Proteomes" id="UP000027586"/>
    </source>
</evidence>
<evidence type="ECO:0000313" key="4">
    <source>
        <dbReference type="EMBL" id="CDH56057.1"/>
    </source>
</evidence>
<dbReference type="GO" id="GO:0032039">
    <property type="term" value="C:integrator complex"/>
    <property type="evidence" value="ECO:0007669"/>
    <property type="project" value="TreeGrafter"/>
</dbReference>
<feature type="domain" description="Integrator complex subunit 4/Protein SIEL C-terminal Ig-like" evidence="3">
    <location>
        <begin position="843"/>
        <end position="982"/>
    </location>
</feature>
<dbReference type="AlphaFoldDB" id="A0A068S2K4"/>
<comment type="caution">
    <text evidence="4">The sequence shown here is derived from an EMBL/GenBank/DDBJ whole genome shotgun (WGS) entry which is preliminary data.</text>
</comment>
<dbReference type="OrthoDB" id="18190at2759"/>
<dbReference type="InterPro" id="IPR011989">
    <property type="entry name" value="ARM-like"/>
</dbReference>
<reference evidence="4" key="1">
    <citation type="submission" date="2013-08" db="EMBL/GenBank/DDBJ databases">
        <title>Gene expansion shapes genome architecture in the human pathogen Lichtheimia corymbifera: an evolutionary genomics analysis in the ancient terrestrial Mucorales (Mucoromycotina).</title>
        <authorList>
            <person name="Schwartze V.U."/>
            <person name="Winter S."/>
            <person name="Shelest E."/>
            <person name="Marcet-Houben M."/>
            <person name="Horn F."/>
            <person name="Wehner S."/>
            <person name="Hoffmann K."/>
            <person name="Riege K."/>
            <person name="Sammeth M."/>
            <person name="Nowrousian M."/>
            <person name="Valiante V."/>
            <person name="Linde J."/>
            <person name="Jacobsen I.D."/>
            <person name="Marz M."/>
            <person name="Brakhage A.A."/>
            <person name="Gabaldon T."/>
            <person name="Bocker S."/>
            <person name="Voigt K."/>
        </authorList>
    </citation>
    <scope>NUCLEOTIDE SEQUENCE [LARGE SCALE GENOMIC DNA]</scope>
    <source>
        <strain evidence="4">FSU 9682</strain>
    </source>
</reference>